<evidence type="ECO:0000313" key="1">
    <source>
        <dbReference type="EMBL" id="ODQ81707.1"/>
    </source>
</evidence>
<protein>
    <submittedName>
        <fullName evidence="1">Uncharacterized protein</fullName>
    </submittedName>
</protein>
<proteinExistence type="predicted"/>
<gene>
    <name evidence="1" type="ORF">BABINDRAFT_159960</name>
</gene>
<sequence length="98" mass="11014">MYRAGHGSKQAVALRVRLSSWANPCGILSTHYHIMFRSVSQRKHPEACGAQVLHVFATVHMDTKVDCLLTPISYEQRLKPTTVQVLDTCKISQFIDTS</sequence>
<organism evidence="1 2">
    <name type="scientific">Babjeviella inositovora NRRL Y-12698</name>
    <dbReference type="NCBI Taxonomy" id="984486"/>
    <lineage>
        <taxon>Eukaryota</taxon>
        <taxon>Fungi</taxon>
        <taxon>Dikarya</taxon>
        <taxon>Ascomycota</taxon>
        <taxon>Saccharomycotina</taxon>
        <taxon>Pichiomycetes</taxon>
        <taxon>Serinales incertae sedis</taxon>
        <taxon>Babjeviella</taxon>
    </lineage>
</organism>
<reference evidence="2" key="1">
    <citation type="submission" date="2016-05" db="EMBL/GenBank/DDBJ databases">
        <title>Comparative genomics of biotechnologically important yeasts.</title>
        <authorList>
            <consortium name="DOE Joint Genome Institute"/>
            <person name="Riley R."/>
            <person name="Haridas S."/>
            <person name="Wolfe K.H."/>
            <person name="Lopes M.R."/>
            <person name="Hittinger C.T."/>
            <person name="Goker M."/>
            <person name="Salamov A."/>
            <person name="Wisecaver J."/>
            <person name="Long T.M."/>
            <person name="Aerts A.L."/>
            <person name="Barry K."/>
            <person name="Choi C."/>
            <person name="Clum A."/>
            <person name="Coughlan A.Y."/>
            <person name="Deshpande S."/>
            <person name="Douglass A.P."/>
            <person name="Hanson S.J."/>
            <person name="Klenk H.-P."/>
            <person name="Labutti K."/>
            <person name="Lapidus A."/>
            <person name="Lindquist E."/>
            <person name="Lipzen A."/>
            <person name="Meier-Kolthoff J.P."/>
            <person name="Ohm R.A."/>
            <person name="Otillar R.P."/>
            <person name="Pangilinan J."/>
            <person name="Peng Y."/>
            <person name="Rokas A."/>
            <person name="Rosa C.A."/>
            <person name="Scheuner C."/>
            <person name="Sibirny A.A."/>
            <person name="Slot J.C."/>
            <person name="Stielow J.B."/>
            <person name="Sun H."/>
            <person name="Kurtzman C.P."/>
            <person name="Blackwell M."/>
            <person name="Grigoriev I.V."/>
            <person name="Jeffries T.W."/>
        </authorList>
    </citation>
    <scope>NUCLEOTIDE SEQUENCE [LARGE SCALE GENOMIC DNA]</scope>
    <source>
        <strain evidence="2">NRRL Y-12698</strain>
    </source>
</reference>
<dbReference type="GeneID" id="30145833"/>
<accession>A0A1E3QXE3</accession>
<evidence type="ECO:0000313" key="2">
    <source>
        <dbReference type="Proteomes" id="UP000094336"/>
    </source>
</evidence>
<dbReference type="EMBL" id="KV454427">
    <property type="protein sequence ID" value="ODQ81707.1"/>
    <property type="molecule type" value="Genomic_DNA"/>
</dbReference>
<keyword evidence="2" id="KW-1185">Reference proteome</keyword>
<dbReference type="Proteomes" id="UP000094336">
    <property type="component" value="Unassembled WGS sequence"/>
</dbReference>
<name>A0A1E3QXE3_9ASCO</name>
<dbReference type="RefSeq" id="XP_018987035.1">
    <property type="nucleotide sequence ID" value="XM_019127980.1"/>
</dbReference>
<dbReference type="AlphaFoldDB" id="A0A1E3QXE3"/>